<evidence type="ECO:0000313" key="1">
    <source>
        <dbReference type="EMBL" id="SIN70633.1"/>
    </source>
</evidence>
<name>A0A1N6DJ00_9MICO</name>
<keyword evidence="2" id="KW-1185">Reference proteome</keyword>
<gene>
    <name evidence="1" type="ORF">SAMN05443544_0281</name>
</gene>
<organism evidence="1 2">
    <name type="scientific">Agromyces cerinus subsp. cerinus</name>
    <dbReference type="NCBI Taxonomy" id="232089"/>
    <lineage>
        <taxon>Bacteria</taxon>
        <taxon>Bacillati</taxon>
        <taxon>Actinomycetota</taxon>
        <taxon>Actinomycetes</taxon>
        <taxon>Micrococcales</taxon>
        <taxon>Microbacteriaceae</taxon>
        <taxon>Agromyces</taxon>
    </lineage>
</organism>
<dbReference type="STRING" id="232089.SAMN05443544_0281"/>
<reference evidence="2" key="1">
    <citation type="submission" date="2016-11" db="EMBL/GenBank/DDBJ databases">
        <authorList>
            <person name="Varghese N."/>
            <person name="Submissions S."/>
        </authorList>
    </citation>
    <scope>NUCLEOTIDE SEQUENCE [LARGE SCALE GENOMIC DNA]</scope>
    <source>
        <strain evidence="2">DSM 8595</strain>
    </source>
</reference>
<protein>
    <recommendedName>
        <fullName evidence="3">Methionine and alanine importer, small subunit</fullName>
    </recommendedName>
</protein>
<sequence>MTTIIFLVLAGLAVWGVLATVLRLDTDGYGRPEIRDRNRHAENQPTRTV</sequence>
<dbReference type="AlphaFoldDB" id="A0A1N6DJ00"/>
<evidence type="ECO:0000313" key="2">
    <source>
        <dbReference type="Proteomes" id="UP000184699"/>
    </source>
</evidence>
<dbReference type="RefSeq" id="WP_159440933.1">
    <property type="nucleotide sequence ID" value="NZ_FSRJ01000001.1"/>
</dbReference>
<dbReference type="Proteomes" id="UP000184699">
    <property type="component" value="Unassembled WGS sequence"/>
</dbReference>
<proteinExistence type="predicted"/>
<accession>A0A1N6DJ00</accession>
<dbReference type="EMBL" id="FSRJ01000001">
    <property type="protein sequence ID" value="SIN70633.1"/>
    <property type="molecule type" value="Genomic_DNA"/>
</dbReference>
<evidence type="ECO:0008006" key="3">
    <source>
        <dbReference type="Google" id="ProtNLM"/>
    </source>
</evidence>